<dbReference type="SUPFAM" id="SSF55931">
    <property type="entry name" value="Glutamine synthetase/guanido kinase"/>
    <property type="match status" value="1"/>
</dbReference>
<evidence type="ECO:0000256" key="6">
    <source>
        <dbReference type="RuleBase" id="RU000384"/>
    </source>
</evidence>
<evidence type="ECO:0000313" key="9">
    <source>
        <dbReference type="Proteomes" id="UP000663929"/>
    </source>
</evidence>
<keyword evidence="4" id="KW-0067">ATP-binding</keyword>
<dbReference type="InterPro" id="IPR036651">
    <property type="entry name" value="Gln_synt_N_sf"/>
</dbReference>
<dbReference type="Pfam" id="PF00120">
    <property type="entry name" value="Gln-synt_C"/>
    <property type="match status" value="1"/>
</dbReference>
<keyword evidence="9" id="KW-1185">Reference proteome</keyword>
<evidence type="ECO:0000256" key="4">
    <source>
        <dbReference type="ARBA" id="ARBA00022840"/>
    </source>
</evidence>
<evidence type="ECO:0000313" key="8">
    <source>
        <dbReference type="EMBL" id="QTD53033.1"/>
    </source>
</evidence>
<evidence type="ECO:0000256" key="5">
    <source>
        <dbReference type="PROSITE-ProRule" id="PRU01331"/>
    </source>
</evidence>
<dbReference type="FunFam" id="3.30.590.10:FF:000005">
    <property type="entry name" value="Probable glutamine synthetase"/>
    <property type="match status" value="1"/>
</dbReference>
<gene>
    <name evidence="8" type="ORF">J3U87_11270</name>
</gene>
<evidence type="ECO:0000256" key="2">
    <source>
        <dbReference type="ARBA" id="ARBA00022598"/>
    </source>
</evidence>
<dbReference type="InterPro" id="IPR008146">
    <property type="entry name" value="Gln_synth_cat_dom"/>
</dbReference>
<reference evidence="8" key="1">
    <citation type="submission" date="2021-03" db="EMBL/GenBank/DDBJ databases">
        <title>Acanthopleuribacteraceae sp. M133.</title>
        <authorList>
            <person name="Wang G."/>
        </authorList>
    </citation>
    <scope>NUCLEOTIDE SEQUENCE</scope>
    <source>
        <strain evidence="8">M133</strain>
    </source>
</reference>
<dbReference type="KEGG" id="scor:J3U87_11270"/>
<sequence>MDTSPIGMLSLKELEVRIRQKEVDTVLTVFPDHYGRLMGKRIAATFFLDHTQGHGIHACDYLLTTDIDMEPVPGYRFANWERGYGDFHGVPDFTTLRLATWLPKSALVICDLENEADHTPIAVSPRNILKKQVEAARDMGFAAKAASELEYFLFKDSFDGAREKDYRDLKTFGAYIEDYHMLQGAREEVVNGEARRHLNASGVPVEFSKGEWGPGQHELNIRYAPVLEMADRHAIYKQCLKEIADQAGYAVTFMAKYREDLAGSSCHTHLSLWDTAGRKNLFAGDQKLGPIEVSDAFRWFLGGWMAHAAELMPFFAPTVNAYKRFQAGSWAPTGLAWSYDNRTAGFRVVGRGSSLRIESRICGADVNPYLAYAAVMAAGLDGIRRRIEPPPMFQGDVYAAADLHQVPRTFAEAIAGLERSDFAREALGEEVVAHYLHFYKTELQAYERAVTDWERRRYFEQI</sequence>
<organism evidence="8 9">
    <name type="scientific">Sulfidibacter corallicola</name>
    <dbReference type="NCBI Taxonomy" id="2818388"/>
    <lineage>
        <taxon>Bacteria</taxon>
        <taxon>Pseudomonadati</taxon>
        <taxon>Acidobacteriota</taxon>
        <taxon>Holophagae</taxon>
        <taxon>Acanthopleuribacterales</taxon>
        <taxon>Acanthopleuribacteraceae</taxon>
        <taxon>Sulfidibacter</taxon>
    </lineage>
</organism>
<feature type="domain" description="GS catalytic" evidence="7">
    <location>
        <begin position="125"/>
        <end position="462"/>
    </location>
</feature>
<dbReference type="Proteomes" id="UP000663929">
    <property type="component" value="Chromosome"/>
</dbReference>
<dbReference type="GO" id="GO:0004356">
    <property type="term" value="F:glutamine synthetase activity"/>
    <property type="evidence" value="ECO:0007669"/>
    <property type="project" value="InterPro"/>
</dbReference>
<proteinExistence type="inferred from homology"/>
<dbReference type="EMBL" id="CP071793">
    <property type="protein sequence ID" value="QTD53033.1"/>
    <property type="molecule type" value="Genomic_DNA"/>
</dbReference>
<dbReference type="PROSITE" id="PS51987">
    <property type="entry name" value="GS_CATALYTIC"/>
    <property type="match status" value="1"/>
</dbReference>
<protein>
    <submittedName>
        <fullName evidence="8">Glutamine synthetase</fullName>
    </submittedName>
</protein>
<evidence type="ECO:0000256" key="1">
    <source>
        <dbReference type="ARBA" id="ARBA00009897"/>
    </source>
</evidence>
<evidence type="ECO:0000259" key="7">
    <source>
        <dbReference type="PROSITE" id="PS51987"/>
    </source>
</evidence>
<dbReference type="GO" id="GO:0006576">
    <property type="term" value="P:biogenic amine metabolic process"/>
    <property type="evidence" value="ECO:0007669"/>
    <property type="project" value="UniProtKB-ARBA"/>
</dbReference>
<keyword evidence="3" id="KW-0547">Nucleotide-binding</keyword>
<dbReference type="SMART" id="SM01230">
    <property type="entry name" value="Gln-synt_C"/>
    <property type="match status" value="1"/>
</dbReference>
<keyword evidence="2" id="KW-0436">Ligase</keyword>
<comment type="similarity">
    <text evidence="1 5 6">Belongs to the glutamine synthetase family.</text>
</comment>
<dbReference type="AlphaFoldDB" id="A0A8A4TU80"/>
<dbReference type="PANTHER" id="PTHR43785:SF12">
    <property type="entry name" value="TYPE-1 GLUTAMINE SYNTHETASE 2"/>
    <property type="match status" value="1"/>
</dbReference>
<dbReference type="PANTHER" id="PTHR43785">
    <property type="entry name" value="GAMMA-GLUTAMYLPUTRESCINE SYNTHETASE"/>
    <property type="match status" value="1"/>
</dbReference>
<dbReference type="InterPro" id="IPR014746">
    <property type="entry name" value="Gln_synth/guanido_kin_cat_dom"/>
</dbReference>
<dbReference type="Gene3D" id="3.30.590.10">
    <property type="entry name" value="Glutamine synthetase/guanido kinase, catalytic domain"/>
    <property type="match status" value="1"/>
</dbReference>
<name>A0A8A4TU80_SULCO</name>
<dbReference type="GO" id="GO:0006542">
    <property type="term" value="P:glutamine biosynthetic process"/>
    <property type="evidence" value="ECO:0007669"/>
    <property type="project" value="InterPro"/>
</dbReference>
<evidence type="ECO:0000256" key="3">
    <source>
        <dbReference type="ARBA" id="ARBA00022741"/>
    </source>
</evidence>
<dbReference type="GO" id="GO:0042402">
    <property type="term" value="P:biogenic amine catabolic process"/>
    <property type="evidence" value="ECO:0007669"/>
    <property type="project" value="UniProtKB-ARBA"/>
</dbReference>
<dbReference type="SUPFAM" id="SSF54368">
    <property type="entry name" value="Glutamine synthetase, N-terminal domain"/>
    <property type="match status" value="1"/>
</dbReference>
<accession>A0A8A4TU80</accession>
<dbReference type="RefSeq" id="WP_237383131.1">
    <property type="nucleotide sequence ID" value="NZ_CP071793.1"/>
</dbReference>
<dbReference type="Gene3D" id="3.10.20.70">
    <property type="entry name" value="Glutamine synthetase, N-terminal domain"/>
    <property type="match status" value="1"/>
</dbReference>
<dbReference type="GO" id="GO:0005524">
    <property type="term" value="F:ATP binding"/>
    <property type="evidence" value="ECO:0007669"/>
    <property type="project" value="UniProtKB-KW"/>
</dbReference>